<dbReference type="RefSeq" id="WP_103223770.1">
    <property type="nucleotide sequence ID" value="NZ_PPCN01000008.1"/>
</dbReference>
<comment type="caution">
    <text evidence="2">The sequence shown here is derived from an EMBL/GenBank/DDBJ whole genome shotgun (WGS) entry which is preliminary data.</text>
</comment>
<feature type="transmembrane region" description="Helical" evidence="1">
    <location>
        <begin position="47"/>
        <end position="72"/>
    </location>
</feature>
<name>A0A2S3UPT3_9HYPH</name>
<accession>A0A2S3UPT3</accession>
<feature type="transmembrane region" description="Helical" evidence="1">
    <location>
        <begin position="112"/>
        <end position="135"/>
    </location>
</feature>
<keyword evidence="1" id="KW-1133">Transmembrane helix</keyword>
<gene>
    <name evidence="2" type="ORF">CLV41_108136</name>
</gene>
<proteinExistence type="predicted"/>
<evidence type="ECO:0000313" key="2">
    <source>
        <dbReference type="EMBL" id="POF29711.1"/>
    </source>
</evidence>
<dbReference type="AlphaFoldDB" id="A0A2S3UPT3"/>
<evidence type="ECO:0000256" key="1">
    <source>
        <dbReference type="SAM" id="Phobius"/>
    </source>
</evidence>
<keyword evidence="3" id="KW-1185">Reference proteome</keyword>
<keyword evidence="1" id="KW-0472">Membrane</keyword>
<dbReference type="OrthoDB" id="7678447at2"/>
<protein>
    <submittedName>
        <fullName evidence="2">Uncharacterized protein</fullName>
    </submittedName>
</protein>
<feature type="transmembrane region" description="Helical" evidence="1">
    <location>
        <begin position="6"/>
        <end position="26"/>
    </location>
</feature>
<evidence type="ECO:0000313" key="3">
    <source>
        <dbReference type="Proteomes" id="UP000236959"/>
    </source>
</evidence>
<dbReference type="Proteomes" id="UP000236959">
    <property type="component" value="Unassembled WGS sequence"/>
</dbReference>
<reference evidence="2 3" key="1">
    <citation type="submission" date="2018-01" db="EMBL/GenBank/DDBJ databases">
        <title>Genomic Encyclopedia of Archaeal and Bacterial Type Strains, Phase II (KMG-II): from individual species to whole genera.</title>
        <authorList>
            <person name="Goeker M."/>
        </authorList>
    </citation>
    <scope>NUCLEOTIDE SEQUENCE [LARGE SCALE GENOMIC DNA]</scope>
    <source>
        <strain evidence="2 3">DSM 17023</strain>
    </source>
</reference>
<sequence>MVFNAIVVWLLVAAVPLWIYRWVAYSRLSAAEQGVFKRLVARRQERAIGFALRIFGFLAVFAATVIVAVFSLRYLKYGTFRLDPYREMVRSRFYSGVEPVDQALDTFHYNQMLPVAILTTCLLLSIAFTLVAVALRDISLIRRLRRRLKHFTQRSGETAS</sequence>
<keyword evidence="1" id="KW-0812">Transmembrane</keyword>
<organism evidence="2 3">
    <name type="scientific">Roseibium marinum</name>
    <dbReference type="NCBI Taxonomy" id="281252"/>
    <lineage>
        <taxon>Bacteria</taxon>
        <taxon>Pseudomonadati</taxon>
        <taxon>Pseudomonadota</taxon>
        <taxon>Alphaproteobacteria</taxon>
        <taxon>Hyphomicrobiales</taxon>
        <taxon>Stappiaceae</taxon>
        <taxon>Roseibium</taxon>
    </lineage>
</organism>
<dbReference type="EMBL" id="PPCN01000008">
    <property type="protein sequence ID" value="POF29711.1"/>
    <property type="molecule type" value="Genomic_DNA"/>
</dbReference>